<feature type="binding site" evidence="6">
    <location>
        <position position="271"/>
    </location>
    <ligand>
        <name>NAD(+)</name>
        <dbReference type="ChEBI" id="CHEBI:57540"/>
    </ligand>
</feature>
<dbReference type="InterPro" id="IPR004099">
    <property type="entry name" value="Pyr_nucl-diS_OxRdtase_dimer"/>
</dbReference>
<dbReference type="InterPro" id="IPR036188">
    <property type="entry name" value="FAD/NAD-bd_sf"/>
</dbReference>
<sequence length="461" mass="49433">MQKHYKAIVIGSGQGGNPMAKRLAEAGWNTCLLEQRWVGGTCVNDGCTPTKTMIASAQAASITAHAKALGIDIDGYSINLPAIVARKDKLVLKSRNGLEQKLQDTDHLDLVYGTATFTGPKTVAVTLHDGTIASYTADVVFINAGVRPAIPRIEGLDTVRYFTSTTILDLKVLPEHLLVVGSGYIGLELGQMFRRFGSRVTLIDPHDRLLLHEDTDIANTLKTILENEGMTFYAASNLRRVQPDGEGVVATIDKHGTEVTVKASHLLVATGRTPNTDTLNLAAAGVETDDKGYIKTDDALETSVPGIYALGDVKGGPAFTHVSYNDYLILFNNLLRGGHDRITGRLVPYCIFTDPPLGRVGLTEQEARNKGLPIEVATLPMSSVARANEVGRAAGLMKAIVNRETKQILGAAILGNEGGEIVTILQVAMMGGLTYEALRDGIFAHPTYAESLNNLFASIGR</sequence>
<keyword evidence="6" id="KW-0520">NAD</keyword>
<feature type="domain" description="FAD/NAD(P)-binding" evidence="9">
    <location>
        <begin position="6"/>
        <end position="324"/>
    </location>
</feature>
<feature type="domain" description="Pyridine nucleotide-disulphide oxidoreductase dimerisation" evidence="8">
    <location>
        <begin position="347"/>
        <end position="454"/>
    </location>
</feature>
<dbReference type="Pfam" id="PF07992">
    <property type="entry name" value="Pyr_redox_2"/>
    <property type="match status" value="1"/>
</dbReference>
<dbReference type="Proteomes" id="UP001319080">
    <property type="component" value="Unassembled WGS sequence"/>
</dbReference>
<feature type="disulfide bond" description="Redox-active" evidence="7">
    <location>
        <begin position="42"/>
        <end position="47"/>
    </location>
</feature>
<keyword evidence="4" id="KW-0560">Oxidoreductase</keyword>
<dbReference type="PRINTS" id="PR00411">
    <property type="entry name" value="PNDRDTASEI"/>
</dbReference>
<evidence type="ECO:0000256" key="1">
    <source>
        <dbReference type="ARBA" id="ARBA00007532"/>
    </source>
</evidence>
<evidence type="ECO:0000256" key="2">
    <source>
        <dbReference type="ARBA" id="ARBA00022630"/>
    </source>
</evidence>
<organism evidence="10 11">
    <name type="scientific">Dawidia cretensis</name>
    <dbReference type="NCBI Taxonomy" id="2782350"/>
    <lineage>
        <taxon>Bacteria</taxon>
        <taxon>Pseudomonadati</taxon>
        <taxon>Bacteroidota</taxon>
        <taxon>Cytophagia</taxon>
        <taxon>Cytophagales</taxon>
        <taxon>Chryseotaleaceae</taxon>
        <taxon>Dawidia</taxon>
    </lineage>
</organism>
<keyword evidence="2" id="KW-0285">Flavoprotein</keyword>
<dbReference type="PANTHER" id="PTHR43014">
    <property type="entry name" value="MERCURIC REDUCTASE"/>
    <property type="match status" value="1"/>
</dbReference>
<dbReference type="InterPro" id="IPR016156">
    <property type="entry name" value="FAD/NAD-linked_Rdtase_dimer_sf"/>
</dbReference>
<evidence type="ECO:0000256" key="3">
    <source>
        <dbReference type="ARBA" id="ARBA00022827"/>
    </source>
</evidence>
<dbReference type="InterPro" id="IPR023753">
    <property type="entry name" value="FAD/NAD-binding_dom"/>
</dbReference>
<evidence type="ECO:0000259" key="9">
    <source>
        <dbReference type="Pfam" id="PF07992"/>
    </source>
</evidence>
<feature type="active site" description="Proton acceptor" evidence="5">
    <location>
        <position position="445"/>
    </location>
</feature>
<dbReference type="EMBL" id="JAHESE010000001">
    <property type="protein sequence ID" value="MBT1707121.1"/>
    <property type="molecule type" value="Genomic_DNA"/>
</dbReference>
<dbReference type="Pfam" id="PF02852">
    <property type="entry name" value="Pyr_redox_dim"/>
    <property type="match status" value="1"/>
</dbReference>
<name>A0AAP2DTT5_9BACT</name>
<dbReference type="FunFam" id="3.30.390.30:FF:000001">
    <property type="entry name" value="Dihydrolipoyl dehydrogenase"/>
    <property type="match status" value="1"/>
</dbReference>
<gene>
    <name evidence="10" type="ORF">KK062_02750</name>
</gene>
<keyword evidence="3 6" id="KW-0274">FAD</keyword>
<keyword evidence="11" id="KW-1185">Reference proteome</keyword>
<evidence type="ECO:0000256" key="4">
    <source>
        <dbReference type="ARBA" id="ARBA00023002"/>
    </source>
</evidence>
<dbReference type="SUPFAM" id="SSF55424">
    <property type="entry name" value="FAD/NAD-linked reductases, dimerisation (C-terminal) domain"/>
    <property type="match status" value="1"/>
</dbReference>
<feature type="binding site" evidence="6">
    <location>
        <begin position="181"/>
        <end position="188"/>
    </location>
    <ligand>
        <name>NAD(+)</name>
        <dbReference type="ChEBI" id="CHEBI:57540"/>
    </ligand>
</feature>
<dbReference type="PANTHER" id="PTHR43014:SF2">
    <property type="entry name" value="MERCURIC REDUCTASE"/>
    <property type="match status" value="1"/>
</dbReference>
<dbReference type="RefSeq" id="WP_254082696.1">
    <property type="nucleotide sequence ID" value="NZ_JAHESE010000001.1"/>
</dbReference>
<dbReference type="Gene3D" id="3.50.50.60">
    <property type="entry name" value="FAD/NAD(P)-binding domain"/>
    <property type="match status" value="2"/>
</dbReference>
<dbReference type="InterPro" id="IPR001100">
    <property type="entry name" value="Pyr_nuc-diS_OxRdtase"/>
</dbReference>
<feature type="binding site" evidence="6">
    <location>
        <position position="312"/>
    </location>
    <ligand>
        <name>FAD</name>
        <dbReference type="ChEBI" id="CHEBI:57692"/>
    </ligand>
</feature>
<dbReference type="GO" id="GO:0050660">
    <property type="term" value="F:flavin adenine dinucleotide binding"/>
    <property type="evidence" value="ECO:0007669"/>
    <property type="project" value="TreeGrafter"/>
</dbReference>
<dbReference type="Gene3D" id="3.30.390.30">
    <property type="match status" value="1"/>
</dbReference>
<evidence type="ECO:0000259" key="8">
    <source>
        <dbReference type="Pfam" id="PF02852"/>
    </source>
</evidence>
<feature type="binding site" evidence="6">
    <location>
        <position position="51"/>
    </location>
    <ligand>
        <name>FAD</name>
        <dbReference type="ChEBI" id="CHEBI:57692"/>
    </ligand>
</feature>
<evidence type="ECO:0000313" key="10">
    <source>
        <dbReference type="EMBL" id="MBT1707121.1"/>
    </source>
</evidence>
<evidence type="ECO:0000313" key="11">
    <source>
        <dbReference type="Proteomes" id="UP001319080"/>
    </source>
</evidence>
<keyword evidence="6" id="KW-0547">Nucleotide-binding</keyword>
<reference evidence="10 11" key="1">
    <citation type="submission" date="2021-05" db="EMBL/GenBank/DDBJ databases">
        <title>A Polyphasic approach of four new species of the genus Ohtaekwangia: Ohtaekwangia histidinii sp. nov., Ohtaekwangia cretensis sp. nov., Ohtaekwangia indiensis sp. nov., Ohtaekwangia reichenbachii sp. nov. from diverse environment.</title>
        <authorList>
            <person name="Octaviana S."/>
        </authorList>
    </citation>
    <scope>NUCLEOTIDE SEQUENCE [LARGE SCALE GENOMIC DNA]</scope>
    <source>
        <strain evidence="10 11">PWU5</strain>
    </source>
</reference>
<accession>A0AAP2DTT5</accession>
<comment type="cofactor">
    <cofactor evidence="6">
        <name>FAD</name>
        <dbReference type="ChEBI" id="CHEBI:57692"/>
    </cofactor>
    <text evidence="6">Binds 1 FAD per subunit.</text>
</comment>
<evidence type="ECO:0000256" key="6">
    <source>
        <dbReference type="PIRSR" id="PIRSR000350-3"/>
    </source>
</evidence>
<evidence type="ECO:0000256" key="5">
    <source>
        <dbReference type="PIRSR" id="PIRSR000350-2"/>
    </source>
</evidence>
<dbReference type="SUPFAM" id="SSF51905">
    <property type="entry name" value="FAD/NAD(P)-binding domain"/>
    <property type="match status" value="1"/>
</dbReference>
<dbReference type="GO" id="GO:0003955">
    <property type="term" value="F:NAD(P)H dehydrogenase (quinone) activity"/>
    <property type="evidence" value="ECO:0007669"/>
    <property type="project" value="TreeGrafter"/>
</dbReference>
<protein>
    <submittedName>
        <fullName evidence="10">Mercuric reductase</fullName>
    </submittedName>
</protein>
<comment type="caution">
    <text evidence="10">The sequence shown here is derived from an EMBL/GenBank/DDBJ whole genome shotgun (WGS) entry which is preliminary data.</text>
</comment>
<dbReference type="AlphaFoldDB" id="A0AAP2DTT5"/>
<proteinExistence type="inferred from homology"/>
<dbReference type="PRINTS" id="PR00368">
    <property type="entry name" value="FADPNR"/>
</dbReference>
<dbReference type="PIRSF" id="PIRSF000350">
    <property type="entry name" value="Mercury_reductase_MerA"/>
    <property type="match status" value="1"/>
</dbReference>
<comment type="similarity">
    <text evidence="1">Belongs to the class-I pyridine nucleotide-disulfide oxidoreductase family.</text>
</comment>
<evidence type="ECO:0000256" key="7">
    <source>
        <dbReference type="PIRSR" id="PIRSR000350-4"/>
    </source>
</evidence>